<evidence type="ECO:0000256" key="5">
    <source>
        <dbReference type="SAM" id="SignalP"/>
    </source>
</evidence>
<dbReference type="Pfam" id="PF20419">
    <property type="entry name" value="DUF6701"/>
    <property type="match status" value="1"/>
</dbReference>
<dbReference type="InterPro" id="IPR003644">
    <property type="entry name" value="Calx_beta"/>
</dbReference>
<dbReference type="OrthoDB" id="9790247at2"/>
<dbReference type="Pfam" id="PF03160">
    <property type="entry name" value="Calx-beta"/>
    <property type="match status" value="1"/>
</dbReference>
<evidence type="ECO:0000313" key="9">
    <source>
        <dbReference type="Proteomes" id="UP000252995"/>
    </source>
</evidence>
<dbReference type="Gene3D" id="2.60.40.2030">
    <property type="match status" value="1"/>
</dbReference>
<gene>
    <name evidence="8" type="ORF">DET50_1311</name>
</gene>
<dbReference type="GO" id="GO:0016020">
    <property type="term" value="C:membrane"/>
    <property type="evidence" value="ECO:0007669"/>
    <property type="project" value="InterPro"/>
</dbReference>
<dbReference type="InterPro" id="IPR038081">
    <property type="entry name" value="CalX-like_sf"/>
</dbReference>
<name>A0A366G2S7_9GAMM</name>
<dbReference type="EMBL" id="QNRO01000031">
    <property type="protein sequence ID" value="RBP20550.1"/>
    <property type="molecule type" value="Genomic_DNA"/>
</dbReference>
<feature type="region of interest" description="Disordered" evidence="4">
    <location>
        <begin position="156"/>
        <end position="203"/>
    </location>
</feature>
<evidence type="ECO:0000256" key="2">
    <source>
        <dbReference type="ARBA" id="ARBA00022737"/>
    </source>
</evidence>
<feature type="domain" description="Calx-beta" evidence="6">
    <location>
        <begin position="226"/>
        <end position="287"/>
    </location>
</feature>
<proteinExistence type="predicted"/>
<dbReference type="RefSeq" id="WP_113864142.1">
    <property type="nucleotide sequence ID" value="NZ_QNRO01000031.1"/>
</dbReference>
<keyword evidence="2" id="KW-0677">Repeat</keyword>
<evidence type="ECO:0000259" key="7">
    <source>
        <dbReference type="Pfam" id="PF20419"/>
    </source>
</evidence>
<dbReference type="InterPro" id="IPR046524">
    <property type="entry name" value="DUF6701"/>
</dbReference>
<evidence type="ECO:0000256" key="4">
    <source>
        <dbReference type="SAM" id="MobiDB-lite"/>
    </source>
</evidence>
<keyword evidence="1 5" id="KW-0732">Signal</keyword>
<comment type="caution">
    <text evidence="8">The sequence shown here is derived from an EMBL/GenBank/DDBJ whole genome shotgun (WGS) entry which is preliminary data.</text>
</comment>
<evidence type="ECO:0000259" key="6">
    <source>
        <dbReference type="Pfam" id="PF03160"/>
    </source>
</evidence>
<dbReference type="GO" id="GO:0007154">
    <property type="term" value="P:cell communication"/>
    <property type="evidence" value="ECO:0007669"/>
    <property type="project" value="InterPro"/>
</dbReference>
<accession>A0A366G2S7</accession>
<evidence type="ECO:0000256" key="1">
    <source>
        <dbReference type="ARBA" id="ARBA00022729"/>
    </source>
</evidence>
<feature type="signal peptide" evidence="5">
    <location>
        <begin position="1"/>
        <end position="18"/>
    </location>
</feature>
<protein>
    <submittedName>
        <fullName evidence="8">Calx-beta domain-containing protein</fullName>
    </submittedName>
</protein>
<dbReference type="SUPFAM" id="SSF141072">
    <property type="entry name" value="CalX-like"/>
    <property type="match status" value="1"/>
</dbReference>
<dbReference type="Proteomes" id="UP000252995">
    <property type="component" value="Unassembled WGS sequence"/>
</dbReference>
<feature type="domain" description="DUF6701" evidence="7">
    <location>
        <begin position="459"/>
        <end position="1019"/>
    </location>
</feature>
<feature type="chain" id="PRO_5017041554" evidence="5">
    <location>
        <begin position="19"/>
        <end position="1019"/>
    </location>
</feature>
<dbReference type="AlphaFoldDB" id="A0A366G2S7"/>
<evidence type="ECO:0000313" key="8">
    <source>
        <dbReference type="EMBL" id="RBP20550.1"/>
    </source>
</evidence>
<sequence>MRRLLSLGMLVFSPLLWAECSEDYAGLAVINEVSDTENFIEVKVLSSAIDASVYGDWTLSFCSSDGKQNPTIQCSGERRLDLADSTGFPWLVMDSTDLGGTDVDLRGIEIRLSDVNGNTIDYLRVADLSDSSAVADVSTLEDTTCEIVSVIDAGGGNSGKLTMREPDGAGDWNLDPGKSGPDATSGDTNDGGGTTNLPQISINNPVVSRGNPAVFTISLSTAPAGPLEITYETRNGSAVASSDYSAVSGSLVFGTDDTSKSLSVDTGGTPADVAETFYLVLGVPTLEAGETFGGTFVSQVGIGEISPSNPATTLAGFEFVADAAASVCTPHSVTISAINDNGDVMTGYDGAVRLSTSSGHGTWNLEDGQGALAPEPDSSDDGSVFYDFVASDGGEVRFQLSNTHADILTVTVLDETLGVSGTSNAIEFLENVLRITSKDGLGDDLIAGRRHQYRVDLLKRDDTGDCTVAEDYQGTYALQAWLDRTAGDPGGLEPSLTSANTLGQVPDVAGPETLEVTFTKGVGTFSLLAPDVGQYTLRLLDSVSGYAEALDGSPIPIPSTSAGAPWTVRPFAVAIRAPGNPGATDASGPIFKSAGEAFTIEAKGVLYNAADDSDGDGQADPGSNLWDNIVAPSFGQEGETVTVEADLRAPLPGNNPGLVGTTNPLSTFTNGVASTAGLSFPEVGVIALSGRITDGSYLGAGPARTQKMVHASGPVGRFIPSRLDLDLLDEGTLSAACTAGTTDFSYTGQDFEWLVPPRFQVTPINVEGNETENYLRGDFMKLSATGFARTWPLTDEAATLSGGSALAPLVSSTGPGLIEARADGNPIFYRYSGSDLFRYSKTVGAAIVPFSPVLNFGVSSVSDADGVTWSAPTTVTAPAPSAFIPSAPGEIRYGRLQMQNVYGPENVDELLMPFSAEYWDGSRFVTNTDDSCTPWSTANITDPQAYHSLVADSGSLAAGVGGPLVLEPNGDRGTDTLIWDMPIWLEGDWDQDGALEDPSATATFGVFRGNDRIVYWRER</sequence>
<reference evidence="8 9" key="1">
    <citation type="submission" date="2018-06" db="EMBL/GenBank/DDBJ databases">
        <title>Freshwater and sediment microbial communities from various areas in North America, analyzing microbe dynamics in response to fracking.</title>
        <authorList>
            <person name="Lamendella R."/>
        </authorList>
    </citation>
    <scope>NUCLEOTIDE SEQUENCE [LARGE SCALE GENOMIC DNA]</scope>
    <source>
        <strain evidence="8 9">114J</strain>
    </source>
</reference>
<keyword evidence="3" id="KW-0106">Calcium</keyword>
<evidence type="ECO:0000256" key="3">
    <source>
        <dbReference type="ARBA" id="ARBA00022837"/>
    </source>
</evidence>
<organism evidence="8 9">
    <name type="scientific">Marinobacter pelagius</name>
    <dbReference type="NCBI Taxonomy" id="379482"/>
    <lineage>
        <taxon>Bacteria</taxon>
        <taxon>Pseudomonadati</taxon>
        <taxon>Pseudomonadota</taxon>
        <taxon>Gammaproteobacteria</taxon>
        <taxon>Pseudomonadales</taxon>
        <taxon>Marinobacteraceae</taxon>
        <taxon>Marinobacter</taxon>
    </lineage>
</organism>